<evidence type="ECO:0000313" key="2">
    <source>
        <dbReference type="EMBL" id="EST47113.1"/>
    </source>
</evidence>
<dbReference type="Proteomes" id="UP000018208">
    <property type="component" value="Unassembled WGS sequence"/>
</dbReference>
<protein>
    <submittedName>
        <fullName evidence="2">Transmembrane domain-containing protein</fullName>
    </submittedName>
</protein>
<dbReference type="EMBL" id="AUWU02000001">
    <property type="protein sequence ID" value="KAH0577425.1"/>
    <property type="molecule type" value="Genomic_DNA"/>
</dbReference>
<dbReference type="VEuPathDB" id="GiardiaDB:SS50377_20778"/>
<keyword evidence="4" id="KW-1185">Reference proteome</keyword>
<feature type="transmembrane region" description="Helical" evidence="1">
    <location>
        <begin position="128"/>
        <end position="148"/>
    </location>
</feature>
<feature type="transmembrane region" description="Helical" evidence="1">
    <location>
        <begin position="94"/>
        <end position="116"/>
    </location>
</feature>
<keyword evidence="1 2" id="KW-0812">Transmembrane</keyword>
<dbReference type="EMBL" id="KI546047">
    <property type="protein sequence ID" value="EST47113.1"/>
    <property type="molecule type" value="Genomic_DNA"/>
</dbReference>
<accession>V6LS78</accession>
<dbReference type="KEGG" id="ssao:94294801"/>
<name>V6LS78_9EUKA</name>
<feature type="transmembrane region" description="Helical" evidence="1">
    <location>
        <begin position="33"/>
        <end position="53"/>
    </location>
</feature>
<organism evidence="2">
    <name type="scientific">Spironucleus salmonicida</name>
    <dbReference type="NCBI Taxonomy" id="348837"/>
    <lineage>
        <taxon>Eukaryota</taxon>
        <taxon>Metamonada</taxon>
        <taxon>Diplomonadida</taxon>
        <taxon>Hexamitidae</taxon>
        <taxon>Hexamitinae</taxon>
        <taxon>Spironucleus</taxon>
    </lineage>
</organism>
<feature type="transmembrane region" description="Helical" evidence="1">
    <location>
        <begin position="284"/>
        <end position="304"/>
    </location>
</feature>
<gene>
    <name evidence="3" type="ORF">SS50377_20778</name>
    <name evidence="2" type="ORF">SS50377_fx071</name>
</gene>
<feature type="transmembrane region" description="Helical" evidence="1">
    <location>
        <begin position="185"/>
        <end position="208"/>
    </location>
</feature>
<feature type="transmembrane region" description="Helical" evidence="1">
    <location>
        <begin position="59"/>
        <end position="82"/>
    </location>
</feature>
<reference evidence="2 3" key="1">
    <citation type="journal article" date="2014" name="PLoS Genet.">
        <title>The Genome of Spironucleus salmonicida Highlights a Fish Pathogen Adapted to Fluctuating Environments.</title>
        <authorList>
            <person name="Xu F."/>
            <person name="Jerlstrom-Hultqvist J."/>
            <person name="Einarsson E."/>
            <person name="Astvaldsson A."/>
            <person name="Svard S.G."/>
            <person name="Andersson J.O."/>
        </authorList>
    </citation>
    <scope>NUCLEOTIDE SEQUENCE</scope>
    <source>
        <strain evidence="3">ATCC 50377</strain>
    </source>
</reference>
<dbReference type="AlphaFoldDB" id="V6LS78"/>
<feature type="transmembrane region" description="Helical" evidence="1">
    <location>
        <begin position="335"/>
        <end position="353"/>
    </location>
</feature>
<reference evidence="3" key="2">
    <citation type="submission" date="2020-12" db="EMBL/GenBank/DDBJ databases">
        <title>New Spironucleus salmonicida genome in near-complete chromosomes.</title>
        <authorList>
            <person name="Xu F."/>
            <person name="Kurt Z."/>
            <person name="Jimenez-Gonzalez A."/>
            <person name="Astvaldsson A."/>
            <person name="Andersson J.O."/>
            <person name="Svard S.G."/>
        </authorList>
    </citation>
    <scope>NUCLEOTIDE SEQUENCE</scope>
    <source>
        <strain evidence="3">ATCC 50377</strain>
    </source>
</reference>
<keyword evidence="1" id="KW-1133">Transmembrane helix</keyword>
<evidence type="ECO:0000313" key="4">
    <source>
        <dbReference type="Proteomes" id="UP000018208"/>
    </source>
</evidence>
<evidence type="ECO:0000256" key="1">
    <source>
        <dbReference type="SAM" id="Phobius"/>
    </source>
</evidence>
<feature type="transmembrane region" description="Helical" evidence="1">
    <location>
        <begin position="257"/>
        <end position="272"/>
    </location>
</feature>
<dbReference type="RefSeq" id="XP_067768198.1">
    <property type="nucleotide sequence ID" value="XM_067904716.1"/>
</dbReference>
<dbReference type="GeneID" id="94294801"/>
<feature type="transmembrane region" description="Helical" evidence="1">
    <location>
        <begin position="310"/>
        <end position="328"/>
    </location>
</feature>
<feature type="transmembrane region" description="Helical" evidence="1">
    <location>
        <begin position="229"/>
        <end position="251"/>
    </location>
</feature>
<feature type="transmembrane region" description="Helical" evidence="1">
    <location>
        <begin position="160"/>
        <end position="179"/>
    </location>
</feature>
<feature type="transmembrane region" description="Helical" evidence="1">
    <location>
        <begin position="365"/>
        <end position="384"/>
    </location>
</feature>
<evidence type="ECO:0000313" key="3">
    <source>
        <dbReference type="EMBL" id="KAH0577425.1"/>
    </source>
</evidence>
<keyword evidence="1" id="KW-0472">Membrane</keyword>
<sequence length="397" mass="46309">MELLKSQYTLPSKISQIDKIQTTQIKIFNINNIVFSANFITISLLLQQAYLVSEKTADAFAIVFSYQVLTQNFINYIAYINVDQYKIYSLLKCFTLIVVAQLLMYILFLSSINWIITSDSLQLFSYQIYVNLFYVFLYGIFFSGIRLISAVGVNIPISRLDIYSNLIFIVIVGSFKISYLSFQLFFAAQAIVMGFVLLVFIFQIKTIFLKETQSTVVYRHNKYLLLQHYVRGVIWNILEVYYIILYMLFSIPGNDSIHVQIIGYSAFFTIFYQRYNNISAFIDFFPFAFLNSCLSSLSTIISNVNVPEAVQLKIFYLSFLVQILQFLNYYFRSKFYPVVQIYIIIAVVIDRLAHPYDKFSTDTLMVLLACAFCSNFILWAALLIKQRKDLRKNQMLK</sequence>
<proteinExistence type="predicted"/>